<dbReference type="AlphaFoldDB" id="A0A0D2NKE2"/>
<dbReference type="Proteomes" id="UP000054270">
    <property type="component" value="Unassembled WGS sequence"/>
</dbReference>
<protein>
    <submittedName>
        <fullName evidence="1">Uncharacterized protein</fullName>
    </submittedName>
</protein>
<dbReference type="EMBL" id="KN817578">
    <property type="protein sequence ID" value="KJA19364.1"/>
    <property type="molecule type" value="Genomic_DNA"/>
</dbReference>
<sequence>MKNLKLRIRFHNCSKHYTNHHERCFLDSNATPLISHTLHNGSANRLQHTAVTIPSKGLG</sequence>
<reference evidence="2" key="1">
    <citation type="submission" date="2014-04" db="EMBL/GenBank/DDBJ databases">
        <title>Evolutionary Origins and Diversification of the Mycorrhizal Mutualists.</title>
        <authorList>
            <consortium name="DOE Joint Genome Institute"/>
            <consortium name="Mycorrhizal Genomics Consortium"/>
            <person name="Kohler A."/>
            <person name="Kuo A."/>
            <person name="Nagy L.G."/>
            <person name="Floudas D."/>
            <person name="Copeland A."/>
            <person name="Barry K.W."/>
            <person name="Cichocki N."/>
            <person name="Veneault-Fourrey C."/>
            <person name="LaButti K."/>
            <person name="Lindquist E.A."/>
            <person name="Lipzen A."/>
            <person name="Lundell T."/>
            <person name="Morin E."/>
            <person name="Murat C."/>
            <person name="Riley R."/>
            <person name="Ohm R."/>
            <person name="Sun H."/>
            <person name="Tunlid A."/>
            <person name="Henrissat B."/>
            <person name="Grigoriev I.V."/>
            <person name="Hibbett D.S."/>
            <person name="Martin F."/>
        </authorList>
    </citation>
    <scope>NUCLEOTIDE SEQUENCE [LARGE SCALE GENOMIC DNA]</scope>
    <source>
        <strain evidence="2">FD-334 SS-4</strain>
    </source>
</reference>
<gene>
    <name evidence="1" type="ORF">HYPSUDRAFT_893509</name>
</gene>
<evidence type="ECO:0000313" key="1">
    <source>
        <dbReference type="EMBL" id="KJA19364.1"/>
    </source>
</evidence>
<evidence type="ECO:0000313" key="2">
    <source>
        <dbReference type="Proteomes" id="UP000054270"/>
    </source>
</evidence>
<accession>A0A0D2NKE2</accession>
<name>A0A0D2NKE2_HYPSF</name>
<keyword evidence="2" id="KW-1185">Reference proteome</keyword>
<organism evidence="1 2">
    <name type="scientific">Hypholoma sublateritium (strain FD-334 SS-4)</name>
    <dbReference type="NCBI Taxonomy" id="945553"/>
    <lineage>
        <taxon>Eukaryota</taxon>
        <taxon>Fungi</taxon>
        <taxon>Dikarya</taxon>
        <taxon>Basidiomycota</taxon>
        <taxon>Agaricomycotina</taxon>
        <taxon>Agaricomycetes</taxon>
        <taxon>Agaricomycetidae</taxon>
        <taxon>Agaricales</taxon>
        <taxon>Agaricineae</taxon>
        <taxon>Strophariaceae</taxon>
        <taxon>Hypholoma</taxon>
    </lineage>
</organism>
<proteinExistence type="predicted"/>